<keyword evidence="3" id="KW-0788">Thiol protease</keyword>
<evidence type="ECO:0000313" key="5">
    <source>
        <dbReference type="Proteomes" id="UP000327157"/>
    </source>
</evidence>
<organism evidence="4 5">
    <name type="scientific">Pyrus ussuriensis x Pyrus communis</name>
    <dbReference type="NCBI Taxonomy" id="2448454"/>
    <lineage>
        <taxon>Eukaryota</taxon>
        <taxon>Viridiplantae</taxon>
        <taxon>Streptophyta</taxon>
        <taxon>Embryophyta</taxon>
        <taxon>Tracheophyta</taxon>
        <taxon>Spermatophyta</taxon>
        <taxon>Magnoliopsida</taxon>
        <taxon>eudicotyledons</taxon>
        <taxon>Gunneridae</taxon>
        <taxon>Pentapetalae</taxon>
        <taxon>rosids</taxon>
        <taxon>fabids</taxon>
        <taxon>Rosales</taxon>
        <taxon>Rosaceae</taxon>
        <taxon>Amygdaloideae</taxon>
        <taxon>Maleae</taxon>
        <taxon>Pyrus</taxon>
    </lineage>
</organism>
<keyword evidence="3" id="KW-0645">Protease</keyword>
<comment type="catalytic activity">
    <reaction evidence="1 3">
        <text>Thiol-dependent hydrolysis of ester, thioester, amide, peptide and isopeptide bonds formed by the C-terminal Gly of ubiquitin (a 76-residue protein attached to proteins as an intracellular targeting signal).</text>
        <dbReference type="EC" id="3.4.19.12"/>
    </reaction>
</comment>
<protein>
    <recommendedName>
        <fullName evidence="3">Ubiquitin thioesterase OTU</fullName>
        <ecNumber evidence="3">3.4.19.12</ecNumber>
    </recommendedName>
</protein>
<dbReference type="PANTHER" id="PTHR13312:SF0">
    <property type="entry name" value="UBIQUITIN THIOESTERASE OTU1"/>
    <property type="match status" value="1"/>
</dbReference>
<dbReference type="GO" id="GO:0016579">
    <property type="term" value="P:protein deubiquitination"/>
    <property type="evidence" value="ECO:0007669"/>
    <property type="project" value="TreeGrafter"/>
</dbReference>
<keyword evidence="2 3" id="KW-0378">Hydrolase</keyword>
<keyword evidence="3" id="KW-0833">Ubl conjugation pathway</keyword>
<comment type="caution">
    <text evidence="4">The sequence shown here is derived from an EMBL/GenBank/DDBJ whole genome shotgun (WGS) entry which is preliminary data.</text>
</comment>
<dbReference type="Gene3D" id="3.90.70.80">
    <property type="match status" value="1"/>
</dbReference>
<evidence type="ECO:0000256" key="1">
    <source>
        <dbReference type="ARBA" id="ARBA00000707"/>
    </source>
</evidence>
<evidence type="ECO:0000313" key="4">
    <source>
        <dbReference type="EMBL" id="KAB2603969.1"/>
    </source>
</evidence>
<dbReference type="GO" id="GO:0005829">
    <property type="term" value="C:cytosol"/>
    <property type="evidence" value="ECO:0007669"/>
    <property type="project" value="TreeGrafter"/>
</dbReference>
<dbReference type="EMBL" id="SMOL01000657">
    <property type="protein sequence ID" value="KAB2603969.1"/>
    <property type="molecule type" value="Genomic_DNA"/>
</dbReference>
<reference evidence="4 5" key="2">
    <citation type="submission" date="2019-11" db="EMBL/GenBank/DDBJ databases">
        <title>A de novo genome assembly of a pear dwarfing rootstock.</title>
        <authorList>
            <person name="Wang F."/>
            <person name="Wang J."/>
            <person name="Li S."/>
            <person name="Zhang Y."/>
            <person name="Fang M."/>
            <person name="Ma L."/>
            <person name="Zhao Y."/>
            <person name="Jiang S."/>
        </authorList>
    </citation>
    <scope>NUCLEOTIDE SEQUENCE [LARGE SCALE GENOMIC DNA]</scope>
    <source>
        <strain evidence="4">S2</strain>
        <tissue evidence="4">Leaf</tissue>
    </source>
</reference>
<dbReference type="PANTHER" id="PTHR13312">
    <property type="entry name" value="HIV-INDUCED PROTEIN-7-LIKE PROTEASE"/>
    <property type="match status" value="1"/>
</dbReference>
<dbReference type="OrthoDB" id="1661667at2759"/>
<sequence length="256" mass="29674">MEGIVLRRVIPSDNGCLFNAVGYVMDHDQKKAPELRQVIAATVASDPTKYSEAFLGTSNGEYCAWILDSEKWGGLLRKLSKKAPELRQVYEHSRVNNTNMSKATHEIKGFNPEFQGWYNMEPPPLSGSLKANLTSSFSSVDLETLLKNLDQVRGKLDYLTGMAEYWNHKLMKAEKELVDLNDEDNEVHYHASKQKTKADMSRERITFLNFELFQMRWGHIESYECSREGKAEMEKERYKGFEDSRRLVKRKEPHKR</sequence>
<keyword evidence="5" id="KW-1185">Reference proteome</keyword>
<reference evidence="4 5" key="1">
    <citation type="submission" date="2019-09" db="EMBL/GenBank/DDBJ databases">
        <authorList>
            <person name="Ou C."/>
        </authorList>
    </citation>
    <scope>NUCLEOTIDE SEQUENCE [LARGE SCALE GENOMIC DNA]</scope>
    <source>
        <strain evidence="4">S2</strain>
        <tissue evidence="4">Leaf</tissue>
    </source>
</reference>
<dbReference type="AlphaFoldDB" id="A0A5N5FLC7"/>
<evidence type="ECO:0000256" key="2">
    <source>
        <dbReference type="ARBA" id="ARBA00022801"/>
    </source>
</evidence>
<dbReference type="GO" id="GO:0030968">
    <property type="term" value="P:endoplasmic reticulum unfolded protein response"/>
    <property type="evidence" value="ECO:0007669"/>
    <property type="project" value="TreeGrafter"/>
</dbReference>
<name>A0A5N5FLC7_9ROSA</name>
<keyword evidence="3" id="KW-0963">Cytoplasm</keyword>
<accession>A0A5N5FLC7</accession>
<dbReference type="GO" id="GO:0036503">
    <property type="term" value="P:ERAD pathway"/>
    <property type="evidence" value="ECO:0007669"/>
    <property type="project" value="TreeGrafter"/>
</dbReference>
<dbReference type="GO" id="GO:0005634">
    <property type="term" value="C:nucleus"/>
    <property type="evidence" value="ECO:0007669"/>
    <property type="project" value="TreeGrafter"/>
</dbReference>
<comment type="subcellular location">
    <subcellularLocation>
        <location evidence="3">Cytoplasm</location>
    </subcellularLocation>
</comment>
<dbReference type="EC" id="3.4.19.12" evidence="3"/>
<dbReference type="GO" id="GO:0004843">
    <property type="term" value="F:cysteine-type deubiquitinase activity"/>
    <property type="evidence" value="ECO:0007669"/>
    <property type="project" value="UniProtKB-UniRule"/>
</dbReference>
<proteinExistence type="predicted"/>
<dbReference type="Proteomes" id="UP000327157">
    <property type="component" value="Unassembled WGS sequence"/>
</dbReference>
<gene>
    <name evidence="4" type="ORF">D8674_038747</name>
</gene>
<evidence type="ECO:0000256" key="3">
    <source>
        <dbReference type="RuleBase" id="RU367104"/>
    </source>
</evidence>
<comment type="function">
    <text evidence="3">Hydrolase that can remove conjugated ubiquitin from proteins and may therefore play an important regulatory role at the level of protein turnover by preventing degradation.</text>
</comment>